<dbReference type="GO" id="GO:0003824">
    <property type="term" value="F:catalytic activity"/>
    <property type="evidence" value="ECO:0007669"/>
    <property type="project" value="InterPro"/>
</dbReference>
<reference evidence="2" key="1">
    <citation type="submission" date="2019-09" db="EMBL/GenBank/DDBJ databases">
        <title>Distinct polysaccharide growth profiles of human intestinal Prevotella copri isolates.</title>
        <authorList>
            <person name="Fehlner-Peach H."/>
            <person name="Magnabosco C."/>
            <person name="Raghavan V."/>
            <person name="Scher J.U."/>
            <person name="Tett A."/>
            <person name="Cox L.M."/>
            <person name="Gottsegen C."/>
            <person name="Watters A."/>
            <person name="Wiltshire- Gordon J.D."/>
            <person name="Segata N."/>
            <person name="Bonneau R."/>
            <person name="Littman D.R."/>
        </authorList>
    </citation>
    <scope>NUCLEOTIDE SEQUENCE [LARGE SCALE GENOMIC DNA]</scope>
    <source>
        <strain evidence="2">iAP146</strain>
    </source>
</reference>
<dbReference type="EMBL" id="VZCR01000076">
    <property type="protein sequence ID" value="MQN32561.1"/>
    <property type="molecule type" value="Genomic_DNA"/>
</dbReference>
<dbReference type="SUPFAM" id="SSF52172">
    <property type="entry name" value="CheY-like"/>
    <property type="match status" value="1"/>
</dbReference>
<dbReference type="GO" id="GO:0009116">
    <property type="term" value="P:nucleoside metabolic process"/>
    <property type="evidence" value="ECO:0007669"/>
    <property type="project" value="InterPro"/>
</dbReference>
<dbReference type="SUPFAM" id="SSF53167">
    <property type="entry name" value="Purine and uridine phosphorylases"/>
    <property type="match status" value="1"/>
</dbReference>
<dbReference type="InterPro" id="IPR011006">
    <property type="entry name" value="CheY-like_superfamily"/>
</dbReference>
<dbReference type="Gene3D" id="3.40.50.1580">
    <property type="entry name" value="Nucleoside phosphorylase domain"/>
    <property type="match status" value="1"/>
</dbReference>
<dbReference type="InterPro" id="IPR035994">
    <property type="entry name" value="Nucleoside_phosphorylase_sf"/>
</dbReference>
<dbReference type="AlphaFoldDB" id="A0AAW9TG50"/>
<name>A0AAW9TG50_9BACT</name>
<comment type="caution">
    <text evidence="1">The sequence shown here is derived from an EMBL/GenBank/DDBJ whole genome shotgun (WGS) entry which is preliminary data.</text>
</comment>
<dbReference type="Proteomes" id="UP000420707">
    <property type="component" value="Unassembled WGS sequence"/>
</dbReference>
<dbReference type="RefSeq" id="WP_153086592.1">
    <property type="nucleotide sequence ID" value="NZ_VZAM01000049.1"/>
</dbReference>
<evidence type="ECO:0000313" key="1">
    <source>
        <dbReference type="EMBL" id="MQN32561.1"/>
    </source>
</evidence>
<gene>
    <name evidence="1" type="ORF">F7D90_11515</name>
</gene>
<dbReference type="Gene3D" id="3.40.50.2300">
    <property type="match status" value="1"/>
</dbReference>
<protein>
    <submittedName>
        <fullName evidence="1">Response regulator</fullName>
    </submittedName>
</protein>
<sequence>MIDILIMDDSGIKVEALRHVITNLLPHGEVKIDTAPNIYKGRLQMQATQYDLLILDMVMPHHEDEEQSHTAGAEYLDEIYQNESIKVPLQVIGLTEYEKEFTQQQQDFRDKLWHLLFYSHKDTNWRKDLQQKLLQLHQFKKSLAESLENRCKYDVAIICTHAEEFEQMLNTFSRCQWDYMENDALPYIFRTATIHTAGLHELRIIATCTDKPGVCATSVLATALYTVFKVDTVFMVGSVSGLEKENHAEEHIVVAECIKGKNKAESPETANRSLLVKMSSFLSESDNPSVQVSRQVDDVEGYSLYYASHTLDKKSLSIKSSKVSQSAKLLYDFIREML</sequence>
<evidence type="ECO:0000313" key="2">
    <source>
        <dbReference type="Proteomes" id="UP000420707"/>
    </source>
</evidence>
<organism evidence="1 2">
    <name type="scientific">Segatella copri</name>
    <dbReference type="NCBI Taxonomy" id="165179"/>
    <lineage>
        <taxon>Bacteria</taxon>
        <taxon>Pseudomonadati</taxon>
        <taxon>Bacteroidota</taxon>
        <taxon>Bacteroidia</taxon>
        <taxon>Bacteroidales</taxon>
        <taxon>Prevotellaceae</taxon>
        <taxon>Segatella</taxon>
    </lineage>
</organism>
<proteinExistence type="predicted"/>
<accession>A0AAW9TG50</accession>